<evidence type="ECO:0000313" key="7">
    <source>
        <dbReference type="Proteomes" id="UP000178681"/>
    </source>
</evidence>
<sequence length="288" mass="31926">MPKKKIGLALSSGATRGIFLPGIMRVLKREGVKIDFVAGSSVGAIGAIGVGLDLDPEFMIEWGEKTKFWQYITPELHDDLGVINFDHVIRRGMDVTGDIDFSDFKIKTAFVALDLETSEPVVFNEGKVWEALRGAVGAPSIFAPLRKNGHYYVDSGLTNPLPVDVVRQMGADIVIAVDQGPIAAENMQFDHSYFHLPVFTTINRAHAAYKMFMHYGGTLHRNAIDREIKEQKPEIVLSLKDGLAKKHISKDIGFFEMGQAKLLIKIGEEEATKAIPKIKELVNYEESL</sequence>
<dbReference type="GO" id="GO:0016042">
    <property type="term" value="P:lipid catabolic process"/>
    <property type="evidence" value="ECO:0007669"/>
    <property type="project" value="UniProtKB-UniRule"/>
</dbReference>
<dbReference type="Pfam" id="PF01734">
    <property type="entry name" value="Patatin"/>
    <property type="match status" value="1"/>
</dbReference>
<reference evidence="6 7" key="1">
    <citation type="journal article" date="2016" name="Nat. Commun.">
        <title>Thousands of microbial genomes shed light on interconnected biogeochemical processes in an aquifer system.</title>
        <authorList>
            <person name="Anantharaman K."/>
            <person name="Brown C.T."/>
            <person name="Hug L.A."/>
            <person name="Sharon I."/>
            <person name="Castelle C.J."/>
            <person name="Probst A.J."/>
            <person name="Thomas B.C."/>
            <person name="Singh A."/>
            <person name="Wilkins M.J."/>
            <person name="Karaoz U."/>
            <person name="Brodie E.L."/>
            <person name="Williams K.H."/>
            <person name="Hubbard S.S."/>
            <person name="Banfield J.F."/>
        </authorList>
    </citation>
    <scope>NUCLEOTIDE SEQUENCE [LARGE SCALE GENOMIC DNA]</scope>
</reference>
<dbReference type="Proteomes" id="UP000178681">
    <property type="component" value="Unassembled WGS sequence"/>
</dbReference>
<evidence type="ECO:0000256" key="4">
    <source>
        <dbReference type="PROSITE-ProRule" id="PRU01161"/>
    </source>
</evidence>
<comment type="caution">
    <text evidence="6">The sequence shown here is derived from an EMBL/GenBank/DDBJ whole genome shotgun (WGS) entry which is preliminary data.</text>
</comment>
<feature type="short sequence motif" description="GXSXG" evidence="4">
    <location>
        <begin position="39"/>
        <end position="43"/>
    </location>
</feature>
<dbReference type="InterPro" id="IPR016035">
    <property type="entry name" value="Acyl_Trfase/lysoPLipase"/>
</dbReference>
<evidence type="ECO:0000259" key="5">
    <source>
        <dbReference type="PROSITE" id="PS51635"/>
    </source>
</evidence>
<dbReference type="InterPro" id="IPR050301">
    <property type="entry name" value="NTE"/>
</dbReference>
<evidence type="ECO:0000256" key="2">
    <source>
        <dbReference type="ARBA" id="ARBA00022963"/>
    </source>
</evidence>
<dbReference type="SUPFAM" id="SSF52151">
    <property type="entry name" value="FabD/lysophospholipase-like"/>
    <property type="match status" value="1"/>
</dbReference>
<name>A0A1F5Z4X0_9BACT</name>
<keyword evidence="2 4" id="KW-0442">Lipid degradation</keyword>
<gene>
    <name evidence="6" type="ORF">A2872_03985</name>
</gene>
<proteinExistence type="predicted"/>
<feature type="domain" description="PNPLA" evidence="5">
    <location>
        <begin position="8"/>
        <end position="167"/>
    </location>
</feature>
<protein>
    <recommendedName>
        <fullName evidence="5">PNPLA domain-containing protein</fullName>
    </recommendedName>
</protein>
<accession>A0A1F5Z4X0</accession>
<evidence type="ECO:0000256" key="1">
    <source>
        <dbReference type="ARBA" id="ARBA00022801"/>
    </source>
</evidence>
<comment type="caution">
    <text evidence="4">Lacks conserved residue(s) required for the propagation of feature annotation.</text>
</comment>
<dbReference type="PANTHER" id="PTHR14226">
    <property type="entry name" value="NEUROPATHY TARGET ESTERASE/SWISS CHEESE D.MELANOGASTER"/>
    <property type="match status" value="1"/>
</dbReference>
<dbReference type="GO" id="GO:0016787">
    <property type="term" value="F:hydrolase activity"/>
    <property type="evidence" value="ECO:0007669"/>
    <property type="project" value="UniProtKB-UniRule"/>
</dbReference>
<dbReference type="Gene3D" id="3.40.1090.10">
    <property type="entry name" value="Cytosolic phospholipase A2 catalytic domain"/>
    <property type="match status" value="2"/>
</dbReference>
<evidence type="ECO:0000256" key="3">
    <source>
        <dbReference type="ARBA" id="ARBA00023098"/>
    </source>
</evidence>
<dbReference type="PROSITE" id="PS51635">
    <property type="entry name" value="PNPLA"/>
    <property type="match status" value="1"/>
</dbReference>
<keyword evidence="3 4" id="KW-0443">Lipid metabolism</keyword>
<evidence type="ECO:0000313" key="6">
    <source>
        <dbReference type="EMBL" id="OGG07162.1"/>
    </source>
</evidence>
<organism evidence="6 7">
    <name type="scientific">Candidatus Gottesmanbacteria bacterium RIFCSPHIGHO2_01_FULL_42_12</name>
    <dbReference type="NCBI Taxonomy" id="1798377"/>
    <lineage>
        <taxon>Bacteria</taxon>
        <taxon>Candidatus Gottesmaniibacteriota</taxon>
    </lineage>
</organism>
<dbReference type="AlphaFoldDB" id="A0A1F5Z4X0"/>
<feature type="active site" description="Proton acceptor" evidence="4">
    <location>
        <position position="154"/>
    </location>
</feature>
<dbReference type="PANTHER" id="PTHR14226:SF76">
    <property type="entry name" value="NTE FAMILY PROTEIN RSSA"/>
    <property type="match status" value="1"/>
</dbReference>
<keyword evidence="1 4" id="KW-0378">Hydrolase</keyword>
<dbReference type="InterPro" id="IPR002641">
    <property type="entry name" value="PNPLA_dom"/>
</dbReference>
<dbReference type="EMBL" id="MFJG01000013">
    <property type="protein sequence ID" value="OGG07162.1"/>
    <property type="molecule type" value="Genomic_DNA"/>
</dbReference>
<dbReference type="STRING" id="1798377.A2872_03985"/>
<feature type="active site" description="Nucleophile" evidence="4">
    <location>
        <position position="41"/>
    </location>
</feature>